<dbReference type="Gene3D" id="3.20.20.80">
    <property type="entry name" value="Glycosidases"/>
    <property type="match status" value="1"/>
</dbReference>
<comment type="similarity">
    <text evidence="1 5">Belongs to the glycosyl hydrolase 26 family.</text>
</comment>
<dbReference type="SUPFAM" id="SSF51445">
    <property type="entry name" value="(Trans)glycosidases"/>
    <property type="match status" value="1"/>
</dbReference>
<evidence type="ECO:0000256" key="1">
    <source>
        <dbReference type="ARBA" id="ARBA00007754"/>
    </source>
</evidence>
<dbReference type="SUPFAM" id="SSF49785">
    <property type="entry name" value="Galactose-binding domain-like"/>
    <property type="match status" value="1"/>
</dbReference>
<evidence type="ECO:0000313" key="9">
    <source>
        <dbReference type="Proteomes" id="UP000291124"/>
    </source>
</evidence>
<evidence type="ECO:0000256" key="4">
    <source>
        <dbReference type="ARBA" id="ARBA00023295"/>
    </source>
</evidence>
<evidence type="ECO:0000256" key="2">
    <source>
        <dbReference type="ARBA" id="ARBA00022729"/>
    </source>
</evidence>
<dbReference type="Pfam" id="PF16990">
    <property type="entry name" value="CBM_35"/>
    <property type="match status" value="1"/>
</dbReference>
<dbReference type="AlphaFoldDB" id="A0A4P6YG28"/>
<dbReference type="PROSITE" id="PS51175">
    <property type="entry name" value="CBM6"/>
    <property type="match status" value="1"/>
</dbReference>
<feature type="domain" description="CBM6" evidence="6">
    <location>
        <begin position="136"/>
        <end position="252"/>
    </location>
</feature>
<accession>A0A4P6YG28</accession>
<dbReference type="Pfam" id="PF13205">
    <property type="entry name" value="Big_5"/>
    <property type="match status" value="1"/>
</dbReference>
<dbReference type="EMBL" id="CP037933">
    <property type="protein sequence ID" value="QBN19500.1"/>
    <property type="molecule type" value="Genomic_DNA"/>
</dbReference>
<proteinExistence type="inferred from homology"/>
<evidence type="ECO:0008006" key="10">
    <source>
        <dbReference type="Google" id="ProtNLM"/>
    </source>
</evidence>
<dbReference type="Proteomes" id="UP000291124">
    <property type="component" value="Chromosome"/>
</dbReference>
<evidence type="ECO:0000256" key="3">
    <source>
        <dbReference type="ARBA" id="ARBA00022801"/>
    </source>
</evidence>
<dbReference type="PROSITE" id="PS51764">
    <property type="entry name" value="GH26"/>
    <property type="match status" value="1"/>
</dbReference>
<keyword evidence="2" id="KW-0732">Signal</keyword>
<keyword evidence="4 5" id="KW-0326">Glycosidase</keyword>
<dbReference type="PANTHER" id="PTHR40079:SF4">
    <property type="entry name" value="GH26 DOMAIN-CONTAINING PROTEIN-RELATED"/>
    <property type="match status" value="1"/>
</dbReference>
<dbReference type="Gene3D" id="2.60.120.260">
    <property type="entry name" value="Galactose-binding domain-like"/>
    <property type="match status" value="1"/>
</dbReference>
<dbReference type="InterPro" id="IPR022790">
    <property type="entry name" value="GH26_dom"/>
</dbReference>
<evidence type="ECO:0000256" key="5">
    <source>
        <dbReference type="PROSITE-ProRule" id="PRU01100"/>
    </source>
</evidence>
<keyword evidence="9" id="KW-1185">Reference proteome</keyword>
<dbReference type="PRINTS" id="PR00739">
    <property type="entry name" value="GLHYDRLASE26"/>
</dbReference>
<dbReference type="GO" id="GO:0030246">
    <property type="term" value="F:carbohydrate binding"/>
    <property type="evidence" value="ECO:0007669"/>
    <property type="project" value="InterPro"/>
</dbReference>
<organism evidence="8 9">
    <name type="scientific">Flavobacterium nackdongense</name>
    <dbReference type="NCBI Taxonomy" id="2547394"/>
    <lineage>
        <taxon>Bacteria</taxon>
        <taxon>Pseudomonadati</taxon>
        <taxon>Bacteroidota</taxon>
        <taxon>Flavobacteriia</taxon>
        <taxon>Flavobacteriales</taxon>
        <taxon>Flavobacteriaceae</taxon>
        <taxon>Flavobacterium</taxon>
    </lineage>
</organism>
<dbReference type="InterPro" id="IPR000805">
    <property type="entry name" value="Glyco_hydro_26"/>
</dbReference>
<dbReference type="InterPro" id="IPR005084">
    <property type="entry name" value="CBM6"/>
</dbReference>
<protein>
    <recommendedName>
        <fullName evidence="10">Beta-mannosidase</fullName>
    </recommendedName>
</protein>
<gene>
    <name evidence="8" type="ORF">E1750_12050</name>
</gene>
<evidence type="ECO:0000259" key="7">
    <source>
        <dbReference type="PROSITE" id="PS51764"/>
    </source>
</evidence>
<dbReference type="GO" id="GO:0006080">
    <property type="term" value="P:substituted mannan metabolic process"/>
    <property type="evidence" value="ECO:0007669"/>
    <property type="project" value="InterPro"/>
</dbReference>
<keyword evidence="3 5" id="KW-0378">Hydrolase</keyword>
<dbReference type="Pfam" id="PF02156">
    <property type="entry name" value="Glyco_hydro_26"/>
    <property type="match status" value="1"/>
</dbReference>
<dbReference type="KEGG" id="fnk:E1750_12050"/>
<reference evidence="9" key="1">
    <citation type="submission" date="2019-03" db="EMBL/GenBank/DDBJ databases">
        <title>Flavobacterium sp.</title>
        <authorList>
            <person name="Kim H."/>
        </authorList>
    </citation>
    <scope>NUCLEOTIDE SEQUENCE [LARGE SCALE GENOMIC DNA]</scope>
    <source>
        <strain evidence="9">GS13</strain>
    </source>
</reference>
<dbReference type="GO" id="GO:0016985">
    <property type="term" value="F:mannan endo-1,4-beta-mannosidase activity"/>
    <property type="evidence" value="ECO:0007669"/>
    <property type="project" value="InterPro"/>
</dbReference>
<feature type="domain" description="GH26" evidence="7">
    <location>
        <begin position="274"/>
        <end position="569"/>
    </location>
</feature>
<evidence type="ECO:0000259" key="6">
    <source>
        <dbReference type="PROSITE" id="PS51175"/>
    </source>
</evidence>
<feature type="active site" description="Nucleophile" evidence="5">
    <location>
        <position position="517"/>
    </location>
</feature>
<dbReference type="InterPro" id="IPR008979">
    <property type="entry name" value="Galactose-bd-like_sf"/>
</dbReference>
<dbReference type="PANTHER" id="PTHR40079">
    <property type="entry name" value="MANNAN ENDO-1,4-BETA-MANNOSIDASE E-RELATED"/>
    <property type="match status" value="1"/>
</dbReference>
<dbReference type="OrthoDB" id="9816550at2"/>
<dbReference type="PROSITE" id="PS51257">
    <property type="entry name" value="PROKAR_LIPOPROTEIN"/>
    <property type="match status" value="1"/>
</dbReference>
<dbReference type="InterPro" id="IPR032812">
    <property type="entry name" value="SbsA_Ig"/>
</dbReference>
<name>A0A4P6YG28_9FLAO</name>
<evidence type="ECO:0000313" key="8">
    <source>
        <dbReference type="EMBL" id="QBN19500.1"/>
    </source>
</evidence>
<feature type="active site" description="Proton donor" evidence="5">
    <location>
        <position position="421"/>
    </location>
</feature>
<dbReference type="InterPro" id="IPR017853">
    <property type="entry name" value="GH"/>
</dbReference>
<sequence length="575" mass="64363">MKPLHYFKIALLFVLFVTVTIGCSKSEEVDNSDKTAPSLVSSSPTNAEANVPIASSIVIVFSENIILKSNAVLTLNNVPVTASVNLRNLQISTKLANATDYTLLIPANAISDEAGNFTKSITLTFKTAAAVVPVGKIFEAENAQLTNGAAIETTIANFSGTGYVNTNAGDVTFSIQIDDDGYYDVDLRFAATYSDKANSIFVDNQKYASILFPMQSFWGSISAGKFYFKKGLHTIAIIKDWGYVQIDYLKINRDVVGPVPFAIAPALVTPAPSSQASKMYNFLKDNFGTKTISATMANHSTNIDEAIWVNSQTGKWPAMVGFDFIDHTAPTQSWVKYDAPFELSKDWWNNNGLVTLMWHWRDPLNKTGGFYTKDTNFDVSKISDKSSNEYKAMIADIDVIAVYLKQFQAANIPVLWRPLHEASGRWFWWGAKGANPCKELWITMFDRLVNYHKINNLIWVWTSDADVSASSWYPGDNYVDVIGMDIYAGENQHSSQYVAFNKVREFSNGKKIIALSECGSVPDPALMKEYGDMWSWFMPWNADFTRADKYNGATWWNKYFSYDYVITRDKMPSLK</sequence>
<dbReference type="RefSeq" id="WP_133277017.1">
    <property type="nucleotide sequence ID" value="NZ_CP037933.1"/>
</dbReference>
<dbReference type="CDD" id="cd04086">
    <property type="entry name" value="CBM35_mannanase-like"/>
    <property type="match status" value="1"/>
</dbReference>